<name>D2MLR7_9FIRM</name>
<dbReference type="GO" id="GO:0009265">
    <property type="term" value="P:2'-deoxyribonucleotide biosynthetic process"/>
    <property type="evidence" value="ECO:0007669"/>
    <property type="project" value="TreeGrafter"/>
</dbReference>
<dbReference type="Pfam" id="PF03477">
    <property type="entry name" value="ATP-cone"/>
    <property type="match status" value="1"/>
</dbReference>
<dbReference type="SUPFAM" id="SSF51998">
    <property type="entry name" value="PFL-like glycyl radical enzymes"/>
    <property type="match status" value="1"/>
</dbReference>
<dbReference type="RefSeq" id="WP_006626338.1">
    <property type="nucleotide sequence ID" value="NZ_ADFR01000001.1"/>
</dbReference>
<evidence type="ECO:0000256" key="3">
    <source>
        <dbReference type="PROSITE-ProRule" id="PRU00492"/>
    </source>
</evidence>
<dbReference type="STRING" id="679192.HMPREF9013_1422"/>
<accession>D2MLR7</accession>
<comment type="caution">
    <text evidence="5">The sequence shown here is derived from an EMBL/GenBank/DDBJ whole genome shotgun (WGS) entry which is preliminary data.</text>
</comment>
<proteinExistence type="predicted"/>
<sequence length="511" mass="59221">MWKVKKRDNSLTEFEMDKIKTAIKKAFHGSKKRIHSSVLDLLAIRAVADFEDKMVDDVISVEDIQDSVEHVLSECGYSEVAKAYILYRREHERIREIEEVNHRYLKDMERYLEGNPENTIGGLILNHSASLTKLYWLEDIYDRSIREAVQRGELEIRGMEMMAPYSCKWDLSVLLEKGILSVQEKVGTLPAKHFSTACSHIMNFVGIIQNEWVSVQSFEHVDTLLAPFVRKDQLNYAEIKQSIQTLVYGLNVPSRWGGRAPFSHFALDGDIPESFANKEVYIANKKENFVYGDLSEEARKIRQAFYEVLLEGDGEGKPFAYPWISLYQLEDGALDLFRKDQCLFWRAVPQEVPNQMVSGKVSISFDQATWKEKLLLARKVLLTQQIILDKLFENGLYPYTKAYGLPRKKVAKICWKNLSLEQAEGLVQWIQQEKKALEKEGIYMEFIPEKEPDAMKGFMLQEKTQSVDGFGKVQSIDLPEEMSHQDICHYLAKIQEMYHLHLLGFHLKMKK</sequence>
<dbReference type="InterPro" id="IPR005144">
    <property type="entry name" value="ATP-cone_dom"/>
</dbReference>
<dbReference type="Gene3D" id="3.20.70.20">
    <property type="match status" value="1"/>
</dbReference>
<dbReference type="GO" id="GO:0005524">
    <property type="term" value="F:ATP binding"/>
    <property type="evidence" value="ECO:0007669"/>
    <property type="project" value="UniProtKB-UniRule"/>
</dbReference>
<dbReference type="PANTHER" id="PTHR21075">
    <property type="entry name" value="ANAEROBIC RIBONUCLEOSIDE-TRIPHOSPHATE REDUCTASE"/>
    <property type="match status" value="1"/>
</dbReference>
<evidence type="ECO:0000256" key="2">
    <source>
        <dbReference type="ARBA" id="ARBA00022840"/>
    </source>
</evidence>
<organism evidence="5 6">
    <name type="scientific">Bulleidia extructa W1219</name>
    <dbReference type="NCBI Taxonomy" id="679192"/>
    <lineage>
        <taxon>Bacteria</taxon>
        <taxon>Bacillati</taxon>
        <taxon>Bacillota</taxon>
        <taxon>Erysipelotrichia</taxon>
        <taxon>Erysipelotrichales</taxon>
        <taxon>Erysipelotrichaceae</taxon>
        <taxon>Bulleidia</taxon>
    </lineage>
</organism>
<dbReference type="PANTHER" id="PTHR21075:SF0">
    <property type="entry name" value="ANAEROBIC RIBONUCLEOSIDE-TRIPHOSPHATE REDUCTASE"/>
    <property type="match status" value="1"/>
</dbReference>
<protein>
    <submittedName>
        <fullName evidence="5">ATP cone domain protein</fullName>
    </submittedName>
</protein>
<reference evidence="6" key="1">
    <citation type="submission" date="2009-12" db="EMBL/GenBank/DDBJ databases">
        <title>Sequence of Clostridiales genomosp. BVAB3 str. UPII9-5.</title>
        <authorList>
            <person name="Madupu R."/>
            <person name="Durkin A.S."/>
            <person name="Torralba M."/>
            <person name="Methe B."/>
            <person name="Sutton G.G."/>
            <person name="Strausberg R.L."/>
            <person name="Nelson K.E."/>
        </authorList>
    </citation>
    <scope>NUCLEOTIDE SEQUENCE [LARGE SCALE GENOMIC DNA]</scope>
    <source>
        <strain evidence="6">W1219</strain>
    </source>
</reference>
<dbReference type="GO" id="GO:0031250">
    <property type="term" value="C:anaerobic ribonucleoside-triphosphate reductase complex"/>
    <property type="evidence" value="ECO:0007669"/>
    <property type="project" value="TreeGrafter"/>
</dbReference>
<evidence type="ECO:0000313" key="6">
    <source>
        <dbReference type="Proteomes" id="UP000005017"/>
    </source>
</evidence>
<dbReference type="PROSITE" id="PS51161">
    <property type="entry name" value="ATP_CONE"/>
    <property type="match status" value="1"/>
</dbReference>
<dbReference type="GO" id="GO:0004748">
    <property type="term" value="F:ribonucleoside-diphosphate reductase activity, thioredoxin disulfide as acceptor"/>
    <property type="evidence" value="ECO:0007669"/>
    <property type="project" value="TreeGrafter"/>
</dbReference>
<gene>
    <name evidence="5" type="ORF">HMPREF9013_1422</name>
</gene>
<evidence type="ECO:0000256" key="1">
    <source>
        <dbReference type="ARBA" id="ARBA00022741"/>
    </source>
</evidence>
<dbReference type="OrthoDB" id="9804622at2"/>
<dbReference type="Pfam" id="PF13597">
    <property type="entry name" value="NRDD"/>
    <property type="match status" value="1"/>
</dbReference>
<dbReference type="Proteomes" id="UP000005017">
    <property type="component" value="Unassembled WGS sequence"/>
</dbReference>
<dbReference type="InterPro" id="IPR012833">
    <property type="entry name" value="NrdD"/>
</dbReference>
<keyword evidence="1 3" id="KW-0547">Nucleotide-binding</keyword>
<feature type="domain" description="ATP-cone" evidence="4">
    <location>
        <begin position="2"/>
        <end position="95"/>
    </location>
</feature>
<keyword evidence="2 3" id="KW-0067">ATP-binding</keyword>
<dbReference type="GO" id="GO:0008998">
    <property type="term" value="F:ribonucleoside-triphosphate reductase (thioredoxin) activity"/>
    <property type="evidence" value="ECO:0007669"/>
    <property type="project" value="InterPro"/>
</dbReference>
<evidence type="ECO:0000313" key="5">
    <source>
        <dbReference type="EMBL" id="EFC06476.1"/>
    </source>
</evidence>
<dbReference type="EMBL" id="ADFR01000001">
    <property type="protein sequence ID" value="EFC06476.1"/>
    <property type="molecule type" value="Genomic_DNA"/>
</dbReference>
<dbReference type="AlphaFoldDB" id="D2MLR7"/>
<dbReference type="GO" id="GO:0006260">
    <property type="term" value="P:DNA replication"/>
    <property type="evidence" value="ECO:0007669"/>
    <property type="project" value="InterPro"/>
</dbReference>
<evidence type="ECO:0000259" key="4">
    <source>
        <dbReference type="PROSITE" id="PS51161"/>
    </source>
</evidence>
<dbReference type="eggNOG" id="COG1328">
    <property type="taxonomic scope" value="Bacteria"/>
</dbReference>
<keyword evidence="6" id="KW-1185">Reference proteome</keyword>